<feature type="region of interest" description="Disordered" evidence="2">
    <location>
        <begin position="316"/>
        <end position="362"/>
    </location>
</feature>
<keyword evidence="1" id="KW-0175">Coiled coil</keyword>
<sequence length="1012" mass="114618">MDSFIQPFKVKEDDFTADLLTNLSKNVDHVSSSIVLFSSTLFDFRAEKGFSDTHVGTNDAIELLLKAPMLVDLSLWSCWDYKFAPSLVPLVGSLLSNVTTKELLCLVTKDGKVIRLDHSATVDSFLESFLHGSFFETAVKLISLIALYGGERNVPLSTKMQQIQDKAKKSCMVYFRQLHSHLKRLSQNDLQGSRTESGFKRTFAILSGQDTETFTGTIINVEQLEKQLDKEDFQEIGSKAAFNVLAKQFQMFITSRVYLNDEYVAMTRSYFQQYTQHSILEFCDTLIQHLESVKKLIDERVQLKREYDNWVNETQMQTTEEKVDTSKELDASSVDTESNRTESKEQDTSSRSGNVTHDDDADIRPIYDKEPLAETVPIAEHPRDSRNDSCVTKFLKEVNSRAKVPSNKKMNKNKPVEQKGVTHKQERQIPTGHRFSIQKTFIVKNKTMTPRSCLRWKPTGKIFKTVSLRWVPTGRILTSSTTKVDKEPLNGSNADITNQYECEQNLDANAGTLNLSAVKMEILLEPTAKQLLKILRFKLETLSRIFFDLPDHSLGYIPKEFQRFGAELLVFELRSVIKDAQLAILSECKKSKESLEIKRFSSENEIMPSLETNEPSEDVNRDSGFSAENIRPLCDVGNSTKKKASSGYIGKKGIGFKSVTDAPKIYSNRFHIDSVYVSTGQNKKLLQRKRLASQYILNNVPIGLNAIGLHDWLMLPCNICTANETLKLLGCYYYCSSIEDMIQDYAHMVAASKVSTLKLSEFDIWRIKIEQYIQMIDYAVWEVIENGATLSKTQVVDGVMTVMPITTAEEKAQRRLEVKEISTLMMGIPNEYRNKADLDTMSMDDLYNNFKVYEPDVNRMSSSNTNSQNRDFLSSTNSSTNGVVNTAQTANTANGVSTASTQINVINNLSDLVICAFLDSQPNNENVKAKSGNKETKVVRKNTDAPIVKDLVSDDEEENVSQPKIVKKTVSTSIVQKEFVKPRQKEKTDRKTVKKVEHNRKNTPRPRGNQRN</sequence>
<dbReference type="InterPro" id="IPR052957">
    <property type="entry name" value="Auxin_embryo_med"/>
</dbReference>
<gene>
    <name evidence="3" type="ORF">Tci_015183</name>
</gene>
<keyword evidence="3" id="KW-0418">Kinase</keyword>
<dbReference type="EMBL" id="BKCJ010001677">
    <property type="protein sequence ID" value="GEU43205.1"/>
    <property type="molecule type" value="Genomic_DNA"/>
</dbReference>
<feature type="region of interest" description="Disordered" evidence="2">
    <location>
        <begin position="859"/>
        <end position="880"/>
    </location>
</feature>
<dbReference type="GO" id="GO:0010305">
    <property type="term" value="P:leaf vascular tissue pattern formation"/>
    <property type="evidence" value="ECO:0007669"/>
    <property type="project" value="TreeGrafter"/>
</dbReference>
<protein>
    <submittedName>
        <fullName evidence="3">Histidine kinase-like ATPase, C-terminal domain-containing protein</fullName>
    </submittedName>
</protein>
<dbReference type="GO" id="GO:0048364">
    <property type="term" value="P:root development"/>
    <property type="evidence" value="ECO:0007669"/>
    <property type="project" value="TreeGrafter"/>
</dbReference>
<evidence type="ECO:0000256" key="2">
    <source>
        <dbReference type="SAM" id="MobiDB-lite"/>
    </source>
</evidence>
<dbReference type="GO" id="GO:0009793">
    <property type="term" value="P:embryo development ending in seed dormancy"/>
    <property type="evidence" value="ECO:0007669"/>
    <property type="project" value="TreeGrafter"/>
</dbReference>
<dbReference type="PANTHER" id="PTHR32387:SF0">
    <property type="entry name" value="PROTEIN NO VEIN"/>
    <property type="match status" value="1"/>
</dbReference>
<accession>A0A6L2K559</accession>
<comment type="caution">
    <text evidence="3">The sequence shown here is derived from an EMBL/GenBank/DDBJ whole genome shotgun (WGS) entry which is preliminary data.</text>
</comment>
<feature type="compositionally biased region" description="Basic and acidic residues" evidence="2">
    <location>
        <begin position="978"/>
        <end position="1000"/>
    </location>
</feature>
<feature type="compositionally biased region" description="Basic and acidic residues" evidence="2">
    <location>
        <begin position="319"/>
        <end position="330"/>
    </location>
</feature>
<dbReference type="GO" id="GO:0005634">
    <property type="term" value="C:nucleus"/>
    <property type="evidence" value="ECO:0007669"/>
    <property type="project" value="TreeGrafter"/>
</dbReference>
<evidence type="ECO:0000313" key="3">
    <source>
        <dbReference type="EMBL" id="GEU43205.1"/>
    </source>
</evidence>
<keyword evidence="3" id="KW-0808">Transferase</keyword>
<dbReference type="PANTHER" id="PTHR32387">
    <property type="entry name" value="WU:FJ29H11"/>
    <property type="match status" value="1"/>
</dbReference>
<feature type="region of interest" description="Disordered" evidence="2">
    <location>
        <begin position="977"/>
        <end position="1012"/>
    </location>
</feature>
<dbReference type="GO" id="GO:0016301">
    <property type="term" value="F:kinase activity"/>
    <property type="evidence" value="ECO:0007669"/>
    <property type="project" value="UniProtKB-KW"/>
</dbReference>
<evidence type="ECO:0000256" key="1">
    <source>
        <dbReference type="SAM" id="Coils"/>
    </source>
</evidence>
<feature type="coiled-coil region" evidence="1">
    <location>
        <begin position="286"/>
        <end position="313"/>
    </location>
</feature>
<feature type="region of interest" description="Disordered" evidence="2">
    <location>
        <begin position="402"/>
        <end position="427"/>
    </location>
</feature>
<reference evidence="3" key="1">
    <citation type="journal article" date="2019" name="Sci. Rep.">
        <title>Draft genome of Tanacetum cinerariifolium, the natural source of mosquito coil.</title>
        <authorList>
            <person name="Yamashiro T."/>
            <person name="Shiraishi A."/>
            <person name="Satake H."/>
            <person name="Nakayama K."/>
        </authorList>
    </citation>
    <scope>NUCLEOTIDE SEQUENCE</scope>
</reference>
<feature type="compositionally biased region" description="Polar residues" evidence="2">
    <location>
        <begin position="859"/>
        <end position="873"/>
    </location>
</feature>
<proteinExistence type="predicted"/>
<feature type="compositionally biased region" description="Basic residues" evidence="2">
    <location>
        <begin position="1001"/>
        <end position="1012"/>
    </location>
</feature>
<name>A0A6L2K559_TANCI</name>
<feature type="compositionally biased region" description="Basic and acidic residues" evidence="2">
    <location>
        <begin position="337"/>
        <end position="348"/>
    </location>
</feature>
<dbReference type="AlphaFoldDB" id="A0A6L2K559"/>
<organism evidence="3">
    <name type="scientific">Tanacetum cinerariifolium</name>
    <name type="common">Dalmatian daisy</name>
    <name type="synonym">Chrysanthemum cinerariifolium</name>
    <dbReference type="NCBI Taxonomy" id="118510"/>
    <lineage>
        <taxon>Eukaryota</taxon>
        <taxon>Viridiplantae</taxon>
        <taxon>Streptophyta</taxon>
        <taxon>Embryophyta</taxon>
        <taxon>Tracheophyta</taxon>
        <taxon>Spermatophyta</taxon>
        <taxon>Magnoliopsida</taxon>
        <taxon>eudicotyledons</taxon>
        <taxon>Gunneridae</taxon>
        <taxon>Pentapetalae</taxon>
        <taxon>asterids</taxon>
        <taxon>campanulids</taxon>
        <taxon>Asterales</taxon>
        <taxon>Asteraceae</taxon>
        <taxon>Asteroideae</taxon>
        <taxon>Anthemideae</taxon>
        <taxon>Anthemidinae</taxon>
        <taxon>Tanacetum</taxon>
    </lineage>
</organism>